<dbReference type="InterPro" id="IPR003663">
    <property type="entry name" value="Sugar/inositol_transpt"/>
</dbReference>
<evidence type="ECO:0000256" key="3">
    <source>
        <dbReference type="ARBA" id="ARBA00022448"/>
    </source>
</evidence>
<comment type="caution">
    <text evidence="10">The sequence shown here is derived from an EMBL/GenBank/DDBJ whole genome shotgun (WGS) entry which is preliminary data.</text>
</comment>
<dbReference type="GO" id="GO:0005351">
    <property type="term" value="F:carbohydrate:proton symporter activity"/>
    <property type="evidence" value="ECO:0007669"/>
    <property type="project" value="TreeGrafter"/>
</dbReference>
<gene>
    <name evidence="10" type="ORF">D0869_07542</name>
</gene>
<dbReference type="Pfam" id="PF00083">
    <property type="entry name" value="Sugar_tr"/>
    <property type="match status" value="1"/>
</dbReference>
<feature type="transmembrane region" description="Helical" evidence="8">
    <location>
        <begin position="472"/>
        <end position="494"/>
    </location>
</feature>
<proteinExistence type="inferred from homology"/>
<dbReference type="PANTHER" id="PTHR48022">
    <property type="entry name" value="PLASTIDIC GLUCOSE TRANSPORTER 4"/>
    <property type="match status" value="1"/>
</dbReference>
<dbReference type="PANTHER" id="PTHR48022:SF8">
    <property type="entry name" value="MAJOR FACILITATOR SUPERFAMILY (MFS) PROFILE DOMAIN-CONTAINING PROTEIN-RELATED"/>
    <property type="match status" value="1"/>
</dbReference>
<feature type="transmembrane region" description="Helical" evidence="8">
    <location>
        <begin position="310"/>
        <end position="328"/>
    </location>
</feature>
<organism evidence="10 11">
    <name type="scientific">Hortaea werneckii</name>
    <name type="common">Black yeast</name>
    <name type="synonym">Cladosporium werneckii</name>
    <dbReference type="NCBI Taxonomy" id="91943"/>
    <lineage>
        <taxon>Eukaryota</taxon>
        <taxon>Fungi</taxon>
        <taxon>Dikarya</taxon>
        <taxon>Ascomycota</taxon>
        <taxon>Pezizomycotina</taxon>
        <taxon>Dothideomycetes</taxon>
        <taxon>Dothideomycetidae</taxon>
        <taxon>Mycosphaerellales</taxon>
        <taxon>Teratosphaeriaceae</taxon>
        <taxon>Hortaea</taxon>
    </lineage>
</organism>
<evidence type="ECO:0000259" key="9">
    <source>
        <dbReference type="PROSITE" id="PS50850"/>
    </source>
</evidence>
<accession>A0A3M6WP90</accession>
<feature type="transmembrane region" description="Helical" evidence="8">
    <location>
        <begin position="438"/>
        <end position="460"/>
    </location>
</feature>
<dbReference type="SUPFAM" id="SSF103473">
    <property type="entry name" value="MFS general substrate transporter"/>
    <property type="match status" value="1"/>
</dbReference>
<feature type="transmembrane region" description="Helical" evidence="8">
    <location>
        <begin position="400"/>
        <end position="426"/>
    </location>
</feature>
<feature type="transmembrane region" description="Helical" evidence="8">
    <location>
        <begin position="506"/>
        <end position="526"/>
    </location>
</feature>
<feature type="transmembrane region" description="Helical" evidence="8">
    <location>
        <begin position="184"/>
        <end position="203"/>
    </location>
</feature>
<dbReference type="Gene3D" id="1.20.1250.20">
    <property type="entry name" value="MFS general substrate transporter like domains"/>
    <property type="match status" value="1"/>
</dbReference>
<evidence type="ECO:0000313" key="11">
    <source>
        <dbReference type="Proteomes" id="UP000281245"/>
    </source>
</evidence>
<dbReference type="VEuPathDB" id="FungiDB:BTJ68_03711"/>
<dbReference type="Proteomes" id="UP000281245">
    <property type="component" value="Unassembled WGS sequence"/>
</dbReference>
<evidence type="ECO:0000256" key="4">
    <source>
        <dbReference type="ARBA" id="ARBA00022692"/>
    </source>
</evidence>
<dbReference type="GO" id="GO:0016020">
    <property type="term" value="C:membrane"/>
    <property type="evidence" value="ECO:0007669"/>
    <property type="project" value="UniProtKB-SubCell"/>
</dbReference>
<dbReference type="AlphaFoldDB" id="A0A3M6WP90"/>
<evidence type="ECO:0000256" key="1">
    <source>
        <dbReference type="ARBA" id="ARBA00004141"/>
    </source>
</evidence>
<evidence type="ECO:0000256" key="7">
    <source>
        <dbReference type="SAM" id="MobiDB-lite"/>
    </source>
</evidence>
<dbReference type="InterPro" id="IPR050360">
    <property type="entry name" value="MFS_Sugar_Transporters"/>
</dbReference>
<feature type="domain" description="Major facilitator superfamily (MFS) profile" evidence="9">
    <location>
        <begin position="133"/>
        <end position="600"/>
    </location>
</feature>
<dbReference type="InterPro" id="IPR005828">
    <property type="entry name" value="MFS_sugar_transport-like"/>
</dbReference>
<sequence length="656" mass="72160">MNRCIVAGGERSGSPGLGADALKDKKGGQDHADLKIASPGIVLLAWDPLFSPQSLGPIKTVLSSSSSSSESLTCTCFVPTPWRFHHRLHLAASTPVPRVRAHTHTRRSAKMLFWQQKDSSAPKEILNWRLWYGVLVFGLMGAARGLDEGLIGTSAEQEPFKELFGLKEDGPLTEKERADRLSNITSMVQMGSILGAIIAFAVVDKIGRLWATRVLCLLWIGGIAIFLGAANTGSLGMVYAGRFIAGVGIGQTTVVAPTYLAETAPRFIRGLCVCAFSGSVYIGIMLAYFASWGSHIHISPDTELQWVIPNLMHIYFAVIIGTLSIFAIESPRWLVKVGKHEKAAANLSKIRNLPAEHWYVQSELLDINDQLNREREATLGSGWIGPIKELIMLPSNRYRLMLSVMSQVLGQWSGANSITIYAPQYFEMMGTTGQNEKLFATAIFGVVKFVSSMICALFLIDLVGRKRALMSGITLQFIAMLYMAIFLVIVTDAGDESATMTSSEKSAALGAIVMIYVSGFGWAMGWNSIQYLINSEIYPLRLRAIGGSFAMTFHFVNQYGNSKAVPEMFISMTHGGTMWFFSVVTLMGLAWVWFCLPELAGKSLESIDRVFEMPWYLIGRQGKHLTENMGGAVENFGVDKEKMEAVEDVREVQQRA</sequence>
<dbReference type="PROSITE" id="PS00216">
    <property type="entry name" value="SUGAR_TRANSPORT_1"/>
    <property type="match status" value="1"/>
</dbReference>
<evidence type="ECO:0000256" key="8">
    <source>
        <dbReference type="SAM" id="Phobius"/>
    </source>
</evidence>
<dbReference type="FunFam" id="1.20.1250.20:FF:000313">
    <property type="entry name" value="MFS quinate transporter"/>
    <property type="match status" value="1"/>
</dbReference>
<dbReference type="InterPro" id="IPR020846">
    <property type="entry name" value="MFS_dom"/>
</dbReference>
<feature type="transmembrane region" description="Helical" evidence="8">
    <location>
        <begin position="576"/>
        <end position="596"/>
    </location>
</feature>
<feature type="region of interest" description="Disordered" evidence="7">
    <location>
        <begin position="1"/>
        <end position="25"/>
    </location>
</feature>
<reference evidence="10 11" key="1">
    <citation type="journal article" date="2018" name="BMC Genomics">
        <title>Genomic evidence for intraspecific hybridization in a clonal and extremely halotolerant yeast.</title>
        <authorList>
            <person name="Gostincar C."/>
            <person name="Stajich J.E."/>
            <person name="Zupancic J."/>
            <person name="Zalar P."/>
            <person name="Gunde-Cimerman N."/>
        </authorList>
    </citation>
    <scope>NUCLEOTIDE SEQUENCE [LARGE SCALE GENOMIC DNA]</scope>
    <source>
        <strain evidence="10 11">EXF-6656</strain>
    </source>
</reference>
<dbReference type="PRINTS" id="PR00171">
    <property type="entry name" value="SUGRTRNSPORT"/>
</dbReference>
<dbReference type="NCBIfam" id="TIGR00879">
    <property type="entry name" value="SP"/>
    <property type="match status" value="1"/>
</dbReference>
<feature type="transmembrane region" description="Helical" evidence="8">
    <location>
        <begin position="210"/>
        <end position="230"/>
    </location>
</feature>
<dbReference type="OrthoDB" id="5296287at2759"/>
<evidence type="ECO:0000256" key="2">
    <source>
        <dbReference type="ARBA" id="ARBA00010992"/>
    </source>
</evidence>
<name>A0A3M6WP90_HORWE</name>
<evidence type="ECO:0000256" key="6">
    <source>
        <dbReference type="ARBA" id="ARBA00023136"/>
    </source>
</evidence>
<dbReference type="PROSITE" id="PS00217">
    <property type="entry name" value="SUGAR_TRANSPORT_2"/>
    <property type="match status" value="1"/>
</dbReference>
<dbReference type="EMBL" id="QWIJ01000609">
    <property type="protein sequence ID" value="RMX80453.1"/>
    <property type="molecule type" value="Genomic_DNA"/>
</dbReference>
<keyword evidence="4 8" id="KW-0812">Transmembrane</keyword>
<feature type="transmembrane region" description="Helical" evidence="8">
    <location>
        <begin position="267"/>
        <end position="290"/>
    </location>
</feature>
<comment type="subcellular location">
    <subcellularLocation>
        <location evidence="1">Membrane</location>
        <topology evidence="1">Multi-pass membrane protein</topology>
    </subcellularLocation>
</comment>
<dbReference type="InterPro" id="IPR005829">
    <property type="entry name" value="Sugar_transporter_CS"/>
</dbReference>
<dbReference type="PROSITE" id="PS50850">
    <property type="entry name" value="MFS"/>
    <property type="match status" value="1"/>
</dbReference>
<evidence type="ECO:0000256" key="5">
    <source>
        <dbReference type="ARBA" id="ARBA00022989"/>
    </source>
</evidence>
<keyword evidence="5 8" id="KW-1133">Transmembrane helix</keyword>
<dbReference type="InterPro" id="IPR036259">
    <property type="entry name" value="MFS_trans_sf"/>
</dbReference>
<comment type="similarity">
    <text evidence="2">Belongs to the major facilitator superfamily. Sugar transporter (TC 2.A.1.1) family.</text>
</comment>
<evidence type="ECO:0000313" key="10">
    <source>
        <dbReference type="EMBL" id="RMX80453.1"/>
    </source>
</evidence>
<keyword evidence="3" id="KW-0813">Transport</keyword>
<keyword evidence="6 8" id="KW-0472">Membrane</keyword>
<protein>
    <recommendedName>
        <fullName evidence="9">Major facilitator superfamily (MFS) profile domain-containing protein</fullName>
    </recommendedName>
</protein>
<feature type="transmembrane region" description="Helical" evidence="8">
    <location>
        <begin position="538"/>
        <end position="556"/>
    </location>
</feature>
<feature type="transmembrane region" description="Helical" evidence="8">
    <location>
        <begin position="236"/>
        <end position="260"/>
    </location>
</feature>